<feature type="transmembrane region" description="Helical" evidence="1">
    <location>
        <begin position="151"/>
        <end position="171"/>
    </location>
</feature>
<name>A0ABZ1JFY1_9ACTN</name>
<organism evidence="2 3">
    <name type="scientific">Streptomyces tauricus</name>
    <dbReference type="NCBI Taxonomy" id="68274"/>
    <lineage>
        <taxon>Bacteria</taxon>
        <taxon>Bacillati</taxon>
        <taxon>Actinomycetota</taxon>
        <taxon>Actinomycetes</taxon>
        <taxon>Kitasatosporales</taxon>
        <taxon>Streptomycetaceae</taxon>
        <taxon>Streptomyces</taxon>
        <taxon>Streptomyces aurantiacus group</taxon>
    </lineage>
</organism>
<evidence type="ECO:0008006" key="4">
    <source>
        <dbReference type="Google" id="ProtNLM"/>
    </source>
</evidence>
<dbReference type="RefSeq" id="WP_328937784.1">
    <property type="nucleotide sequence ID" value="NZ_CP108133.1"/>
</dbReference>
<evidence type="ECO:0000313" key="2">
    <source>
        <dbReference type="EMBL" id="WTP49934.1"/>
    </source>
</evidence>
<evidence type="ECO:0000256" key="1">
    <source>
        <dbReference type="SAM" id="Phobius"/>
    </source>
</evidence>
<keyword evidence="3" id="KW-1185">Reference proteome</keyword>
<keyword evidence="1" id="KW-0472">Membrane</keyword>
<feature type="transmembrane region" description="Helical" evidence="1">
    <location>
        <begin position="17"/>
        <end position="38"/>
    </location>
</feature>
<feature type="transmembrane region" description="Helical" evidence="1">
    <location>
        <begin position="118"/>
        <end position="139"/>
    </location>
</feature>
<keyword evidence="1" id="KW-1133">Transmembrane helix</keyword>
<evidence type="ECO:0000313" key="3">
    <source>
        <dbReference type="Proteomes" id="UP001432166"/>
    </source>
</evidence>
<sequence>MTGDDERLGYDTAIKEAHFIAAPLLTAAALSLAGVVAGADDHFLWPGPTLLLLVITAMTLLGSIQLSYYARQFLFPYQELEQLWVDEWDLWHGRKGDPALRKELLPIYMSARHRYRRFARYAVHSYNAGTLLLGLGIAASLAPSPGGKQAAWRWTAAGLVAFCTLVEALWVRHMYKESSERP</sequence>
<dbReference type="Proteomes" id="UP001432166">
    <property type="component" value="Chromosome"/>
</dbReference>
<dbReference type="EMBL" id="CP108133">
    <property type="protein sequence ID" value="WTP49934.1"/>
    <property type="molecule type" value="Genomic_DNA"/>
</dbReference>
<gene>
    <name evidence="2" type="ORF">OG288_17435</name>
</gene>
<accession>A0ABZ1JFY1</accession>
<keyword evidence="1" id="KW-0812">Transmembrane</keyword>
<protein>
    <recommendedName>
        <fullName evidence="4">Integral membrane protein</fullName>
    </recommendedName>
</protein>
<proteinExistence type="predicted"/>
<reference evidence="2" key="1">
    <citation type="submission" date="2022-10" db="EMBL/GenBank/DDBJ databases">
        <title>The complete genomes of actinobacterial strains from the NBC collection.</title>
        <authorList>
            <person name="Joergensen T.S."/>
            <person name="Alvarez Arevalo M."/>
            <person name="Sterndorff E.B."/>
            <person name="Faurdal D."/>
            <person name="Vuksanovic O."/>
            <person name="Mourched A.-S."/>
            <person name="Charusanti P."/>
            <person name="Shaw S."/>
            <person name="Blin K."/>
            <person name="Weber T."/>
        </authorList>
    </citation>
    <scope>NUCLEOTIDE SEQUENCE</scope>
    <source>
        <strain evidence="2">NBC_00189</strain>
    </source>
</reference>
<feature type="transmembrane region" description="Helical" evidence="1">
    <location>
        <begin position="50"/>
        <end position="70"/>
    </location>
</feature>